<evidence type="ECO:0000313" key="2">
    <source>
        <dbReference type="EMBL" id="PXV61110.1"/>
    </source>
</evidence>
<dbReference type="PANTHER" id="PTHR34585">
    <property type="match status" value="1"/>
</dbReference>
<dbReference type="InterPro" id="IPR041657">
    <property type="entry name" value="HTH_17"/>
</dbReference>
<proteinExistence type="predicted"/>
<protein>
    <recommendedName>
        <fullName evidence="1">Helix-turn-helix domain-containing protein</fullName>
    </recommendedName>
</protein>
<name>A0A2V3PJS2_9BACT</name>
<dbReference type="InterPro" id="IPR009061">
    <property type="entry name" value="DNA-bd_dom_put_sf"/>
</dbReference>
<dbReference type="Proteomes" id="UP000247973">
    <property type="component" value="Unassembled WGS sequence"/>
</dbReference>
<organism evidence="2 3">
    <name type="scientific">Dysgonomonas alginatilytica</name>
    <dbReference type="NCBI Taxonomy" id="1605892"/>
    <lineage>
        <taxon>Bacteria</taxon>
        <taxon>Pseudomonadati</taxon>
        <taxon>Bacteroidota</taxon>
        <taxon>Bacteroidia</taxon>
        <taxon>Bacteroidales</taxon>
        <taxon>Dysgonomonadaceae</taxon>
        <taxon>Dysgonomonas</taxon>
    </lineage>
</organism>
<dbReference type="EMBL" id="QICL01000026">
    <property type="protein sequence ID" value="PXV61110.1"/>
    <property type="molecule type" value="Genomic_DNA"/>
</dbReference>
<reference evidence="2 3" key="1">
    <citation type="submission" date="2018-03" db="EMBL/GenBank/DDBJ databases">
        <title>Genomic Encyclopedia of Archaeal and Bacterial Type Strains, Phase II (KMG-II): from individual species to whole genera.</title>
        <authorList>
            <person name="Goeker M."/>
        </authorList>
    </citation>
    <scope>NUCLEOTIDE SEQUENCE [LARGE SCALE GENOMIC DNA]</scope>
    <source>
        <strain evidence="2 3">DSM 100214</strain>
    </source>
</reference>
<keyword evidence="3" id="KW-1185">Reference proteome</keyword>
<accession>A0A2V3PJS2</accession>
<sequence length="122" mass="14293">MEVITIDLEAYKDLIKKIDSIADYIMNKDTSNTSEELNEVWVDSYEVCTFLRISERTLQRLRSNNLISYSVLSGKTYYSLAEIKRILEERLVRSGEDSLADLIKSHQEYTESRKKNKPKNSY</sequence>
<dbReference type="PANTHER" id="PTHR34585:SF22">
    <property type="entry name" value="HELIX-TURN-HELIX DOMAIN-CONTAINING PROTEIN"/>
    <property type="match status" value="1"/>
</dbReference>
<dbReference type="AlphaFoldDB" id="A0A2V3PJS2"/>
<dbReference type="RefSeq" id="WP_110311919.1">
    <property type="nucleotide sequence ID" value="NZ_QICL01000026.1"/>
</dbReference>
<evidence type="ECO:0000259" key="1">
    <source>
        <dbReference type="Pfam" id="PF12728"/>
    </source>
</evidence>
<gene>
    <name evidence="2" type="ORF">CLV62_12644</name>
</gene>
<comment type="caution">
    <text evidence="2">The sequence shown here is derived from an EMBL/GenBank/DDBJ whole genome shotgun (WGS) entry which is preliminary data.</text>
</comment>
<feature type="domain" description="Helix-turn-helix" evidence="1">
    <location>
        <begin position="46"/>
        <end position="90"/>
    </location>
</feature>
<dbReference type="OrthoDB" id="1524679at2"/>
<dbReference type="Pfam" id="PF12728">
    <property type="entry name" value="HTH_17"/>
    <property type="match status" value="1"/>
</dbReference>
<evidence type="ECO:0000313" key="3">
    <source>
        <dbReference type="Proteomes" id="UP000247973"/>
    </source>
</evidence>
<dbReference type="SUPFAM" id="SSF46955">
    <property type="entry name" value="Putative DNA-binding domain"/>
    <property type="match status" value="1"/>
</dbReference>